<evidence type="ECO:0000313" key="3">
    <source>
        <dbReference type="Proteomes" id="UP001165042"/>
    </source>
</evidence>
<proteinExistence type="predicted"/>
<organism evidence="2 3">
    <name type="scientific">Actinokineospora globicatena</name>
    <dbReference type="NCBI Taxonomy" id="103729"/>
    <lineage>
        <taxon>Bacteria</taxon>
        <taxon>Bacillati</taxon>
        <taxon>Actinomycetota</taxon>
        <taxon>Actinomycetes</taxon>
        <taxon>Pseudonocardiales</taxon>
        <taxon>Pseudonocardiaceae</taxon>
        <taxon>Actinokineospora</taxon>
    </lineage>
</organism>
<dbReference type="Gene3D" id="2.130.10.10">
    <property type="entry name" value="YVTN repeat-like/Quinoprotein amine dehydrogenase"/>
    <property type="match status" value="1"/>
</dbReference>
<dbReference type="InterPro" id="IPR011047">
    <property type="entry name" value="Quinoprotein_ADH-like_sf"/>
</dbReference>
<feature type="domain" description="Pyrrolo-quinoline quinone repeat" evidence="1">
    <location>
        <begin position="73"/>
        <end position="211"/>
    </location>
</feature>
<reference evidence="2" key="1">
    <citation type="submission" date="2023-02" db="EMBL/GenBank/DDBJ databases">
        <title>Actinokineospora globicatena NBRC 15670.</title>
        <authorList>
            <person name="Ichikawa N."/>
            <person name="Sato H."/>
            <person name="Tonouchi N."/>
        </authorList>
    </citation>
    <scope>NUCLEOTIDE SEQUENCE</scope>
    <source>
        <strain evidence="2">NBRC 15670</strain>
    </source>
</reference>
<accession>A0A9W6QLN6</accession>
<dbReference type="RefSeq" id="WP_285609205.1">
    <property type="nucleotide sequence ID" value="NZ_BSSD01000002.1"/>
</dbReference>
<evidence type="ECO:0000259" key="1">
    <source>
        <dbReference type="Pfam" id="PF13360"/>
    </source>
</evidence>
<name>A0A9W6QLN6_9PSEU</name>
<dbReference type="InterPro" id="IPR015943">
    <property type="entry name" value="WD40/YVTN_repeat-like_dom_sf"/>
</dbReference>
<dbReference type="PANTHER" id="PTHR34512">
    <property type="entry name" value="CELL SURFACE PROTEIN"/>
    <property type="match status" value="1"/>
</dbReference>
<protein>
    <recommendedName>
        <fullName evidence="1">Pyrrolo-quinoline quinone repeat domain-containing protein</fullName>
    </recommendedName>
</protein>
<dbReference type="InterPro" id="IPR002372">
    <property type="entry name" value="PQQ_rpt_dom"/>
</dbReference>
<gene>
    <name evidence="2" type="ORF">Aglo03_16050</name>
</gene>
<dbReference type="EMBL" id="BSSD01000002">
    <property type="protein sequence ID" value="GLW90789.1"/>
    <property type="molecule type" value="Genomic_DNA"/>
</dbReference>
<dbReference type="AlphaFoldDB" id="A0A9W6QLN6"/>
<keyword evidence="3" id="KW-1185">Reference proteome</keyword>
<sequence length="330" mass="35147">MDCERRLHQRTYGGVGTNAKHLVVHERTTRLVGVSPEDGTTLWEHAGFEHPGGVTVIGERCLVQAQCQSRQVCLDARSGERLWGAPGPHLTGHLVVVDEDTVIVGGERRAALRAVDTATGGVRWTRADLVRHLRPAVSAAGVLVGAPDGRSVLLVDVRDGQDLAEWPLPEPIAGPGHVARITVVDADRVVVRCGTSSVVEIVPSTGGVREIIRAERSLSDTPPVVAGGVSWLRKEHTGLVVVGSDGEVRETGVRQEVVNQVIPFDGGFVVAGKAGSLIRLDGGGRRVARAVVAHRIRAIHPFGAERVLVATKGTLRAISLSSVPWVTRTR</sequence>
<dbReference type="Proteomes" id="UP001165042">
    <property type="component" value="Unassembled WGS sequence"/>
</dbReference>
<evidence type="ECO:0000313" key="2">
    <source>
        <dbReference type="EMBL" id="GLW90789.1"/>
    </source>
</evidence>
<comment type="caution">
    <text evidence="2">The sequence shown here is derived from an EMBL/GenBank/DDBJ whole genome shotgun (WGS) entry which is preliminary data.</text>
</comment>
<dbReference type="SUPFAM" id="SSF50998">
    <property type="entry name" value="Quinoprotein alcohol dehydrogenase-like"/>
    <property type="match status" value="1"/>
</dbReference>
<dbReference type="PANTHER" id="PTHR34512:SF30">
    <property type="entry name" value="OUTER MEMBRANE PROTEIN ASSEMBLY FACTOR BAMB"/>
    <property type="match status" value="1"/>
</dbReference>
<dbReference type="Pfam" id="PF13360">
    <property type="entry name" value="PQQ_2"/>
    <property type="match status" value="1"/>
</dbReference>